<comment type="caution">
    <text evidence="1">The sequence shown here is derived from an EMBL/GenBank/DDBJ whole genome shotgun (WGS) entry which is preliminary data.</text>
</comment>
<dbReference type="RefSeq" id="WP_157836705.1">
    <property type="nucleotide sequence ID" value="NZ_ANBO01000004.1"/>
</dbReference>
<dbReference type="Proteomes" id="UP000325690">
    <property type="component" value="Unassembled WGS sequence"/>
</dbReference>
<reference evidence="1 2" key="1">
    <citation type="submission" date="2012-10" db="EMBL/GenBank/DDBJ databases">
        <title>The draft sequence of the Mycobacterium pheli genome.</title>
        <authorList>
            <person name="Pettersson B.M.F."/>
            <person name="Das S."/>
            <person name="Dasgupta S."/>
            <person name="Bhattacharya A."/>
            <person name="Kirsebom L.A."/>
        </authorList>
    </citation>
    <scope>NUCLEOTIDE SEQUENCE [LARGE SCALE GENOMIC DNA]</scope>
    <source>
        <strain evidence="1 2">CCUG 21000</strain>
    </source>
</reference>
<dbReference type="GeneID" id="74305476"/>
<sequence>MTEIDAFRPSSTPTDGCTWETTIPNAATYTVGPAANPVDDIAQHYEDLIKKPNP</sequence>
<dbReference type="AlphaFoldDB" id="A0A5N5VB73"/>
<evidence type="ECO:0000313" key="1">
    <source>
        <dbReference type="EMBL" id="KAB7759105.1"/>
    </source>
</evidence>
<accession>A0A5N5VB73</accession>
<gene>
    <name evidence="1" type="ORF">MPHL21000_04165</name>
</gene>
<protein>
    <submittedName>
        <fullName evidence="1">Uncharacterized protein</fullName>
    </submittedName>
</protein>
<keyword evidence="2" id="KW-1185">Reference proteome</keyword>
<organism evidence="1 2">
    <name type="scientific">Mycolicibacterium phlei DSM 43239 = CCUG 21000</name>
    <dbReference type="NCBI Taxonomy" id="1226750"/>
    <lineage>
        <taxon>Bacteria</taxon>
        <taxon>Bacillati</taxon>
        <taxon>Actinomycetota</taxon>
        <taxon>Actinomycetes</taxon>
        <taxon>Mycobacteriales</taxon>
        <taxon>Mycobacteriaceae</taxon>
        <taxon>Mycolicibacterium</taxon>
    </lineage>
</organism>
<proteinExistence type="predicted"/>
<evidence type="ECO:0000313" key="2">
    <source>
        <dbReference type="Proteomes" id="UP000325690"/>
    </source>
</evidence>
<dbReference type="EMBL" id="ANBP01000003">
    <property type="protein sequence ID" value="KAB7759105.1"/>
    <property type="molecule type" value="Genomic_DNA"/>
</dbReference>
<name>A0A5N5VB73_MYCPH</name>